<proteinExistence type="predicted"/>
<evidence type="ECO:0000256" key="1">
    <source>
        <dbReference type="SAM" id="MobiDB-lite"/>
    </source>
</evidence>
<feature type="compositionally biased region" description="Low complexity" evidence="1">
    <location>
        <begin position="14"/>
        <end position="29"/>
    </location>
</feature>
<evidence type="ECO:0000313" key="3">
    <source>
        <dbReference type="Proteomes" id="UP000016930"/>
    </source>
</evidence>
<dbReference type="Proteomes" id="UP000016930">
    <property type="component" value="Unassembled WGS sequence"/>
</dbReference>
<dbReference type="AlphaFoldDB" id="M2QXZ1"/>
<dbReference type="HOGENOM" id="CLU_1360265_0_0_1"/>
<feature type="region of interest" description="Disordered" evidence="1">
    <location>
        <begin position="1"/>
        <end position="90"/>
    </location>
</feature>
<dbReference type="EMBL" id="KB445838">
    <property type="protein sequence ID" value="EMD30812.1"/>
    <property type="molecule type" value="Genomic_DNA"/>
</dbReference>
<reference evidence="2 3" key="1">
    <citation type="journal article" date="2012" name="Proc. Natl. Acad. Sci. U.S.A.">
        <title>Comparative genomics of Ceriporiopsis subvermispora and Phanerochaete chrysosporium provide insight into selective ligninolysis.</title>
        <authorList>
            <person name="Fernandez-Fueyo E."/>
            <person name="Ruiz-Duenas F.J."/>
            <person name="Ferreira P."/>
            <person name="Floudas D."/>
            <person name="Hibbett D.S."/>
            <person name="Canessa P."/>
            <person name="Larrondo L.F."/>
            <person name="James T.Y."/>
            <person name="Seelenfreund D."/>
            <person name="Lobos S."/>
            <person name="Polanco R."/>
            <person name="Tello M."/>
            <person name="Honda Y."/>
            <person name="Watanabe T."/>
            <person name="Watanabe T."/>
            <person name="Ryu J.S."/>
            <person name="Kubicek C.P."/>
            <person name="Schmoll M."/>
            <person name="Gaskell J."/>
            <person name="Hammel K.E."/>
            <person name="St John F.J."/>
            <person name="Vanden Wymelenberg A."/>
            <person name="Sabat G."/>
            <person name="Splinter BonDurant S."/>
            <person name="Syed K."/>
            <person name="Yadav J.S."/>
            <person name="Doddapaneni H."/>
            <person name="Subramanian V."/>
            <person name="Lavin J.L."/>
            <person name="Oguiza J.A."/>
            <person name="Perez G."/>
            <person name="Pisabarro A.G."/>
            <person name="Ramirez L."/>
            <person name="Santoyo F."/>
            <person name="Master E."/>
            <person name="Coutinho P.M."/>
            <person name="Henrissat B."/>
            <person name="Lombard V."/>
            <person name="Magnuson J.K."/>
            <person name="Kuees U."/>
            <person name="Hori C."/>
            <person name="Igarashi K."/>
            <person name="Samejima M."/>
            <person name="Held B.W."/>
            <person name="Barry K.W."/>
            <person name="LaButti K.M."/>
            <person name="Lapidus A."/>
            <person name="Lindquist E.A."/>
            <person name="Lucas S.M."/>
            <person name="Riley R."/>
            <person name="Salamov A.A."/>
            <person name="Hoffmeister D."/>
            <person name="Schwenk D."/>
            <person name="Hadar Y."/>
            <person name="Yarden O."/>
            <person name="de Vries R.P."/>
            <person name="Wiebenga A."/>
            <person name="Stenlid J."/>
            <person name="Eastwood D."/>
            <person name="Grigoriev I.V."/>
            <person name="Berka R.M."/>
            <person name="Blanchette R.A."/>
            <person name="Kersten P."/>
            <person name="Martinez A.T."/>
            <person name="Vicuna R."/>
            <person name="Cullen D."/>
        </authorList>
    </citation>
    <scope>NUCLEOTIDE SEQUENCE [LARGE SCALE GENOMIC DNA]</scope>
    <source>
        <strain evidence="2 3">B</strain>
    </source>
</reference>
<sequence>MFPPHPFTPDRLTPPHSLSSSAYSTPYSSQWDSVPSPRPQRPSPRSTPTAFQRKTLIAPPSIVPKAPLIGPKTPKIRSPPPDSNNAVVHSTEEACSSRTPPELVHLVLQPLEDAFASRHAAILDMDPSEFKMLEAIGEGKATPEDIDSDVVDKLQDLWTRGRIYYDGSTLIVKYLDMLYGENVNPQSEEKLVFTVGQLENT</sequence>
<name>M2QXZ1_CERS8</name>
<protein>
    <submittedName>
        <fullName evidence="2">Uncharacterized protein</fullName>
    </submittedName>
</protein>
<gene>
    <name evidence="2" type="ORF">CERSUDRAFT_78602</name>
</gene>
<accession>M2QXZ1</accession>
<keyword evidence="3" id="KW-1185">Reference proteome</keyword>
<evidence type="ECO:0000313" key="2">
    <source>
        <dbReference type="EMBL" id="EMD30812.1"/>
    </source>
</evidence>
<organism evidence="2 3">
    <name type="scientific">Ceriporiopsis subvermispora (strain B)</name>
    <name type="common">White-rot fungus</name>
    <name type="synonym">Gelatoporia subvermispora</name>
    <dbReference type="NCBI Taxonomy" id="914234"/>
    <lineage>
        <taxon>Eukaryota</taxon>
        <taxon>Fungi</taxon>
        <taxon>Dikarya</taxon>
        <taxon>Basidiomycota</taxon>
        <taxon>Agaricomycotina</taxon>
        <taxon>Agaricomycetes</taxon>
        <taxon>Polyporales</taxon>
        <taxon>Gelatoporiaceae</taxon>
        <taxon>Gelatoporia</taxon>
    </lineage>
</organism>